<dbReference type="RefSeq" id="WP_180286356.1">
    <property type="nucleotide sequence ID" value="NZ_JABFDB010000041.1"/>
</dbReference>
<keyword evidence="3" id="KW-1185">Reference proteome</keyword>
<feature type="transmembrane region" description="Helical" evidence="1">
    <location>
        <begin position="49"/>
        <end position="67"/>
    </location>
</feature>
<dbReference type="Proteomes" id="UP000584642">
    <property type="component" value="Unassembled WGS sequence"/>
</dbReference>
<evidence type="ECO:0000256" key="1">
    <source>
        <dbReference type="SAM" id="Phobius"/>
    </source>
</evidence>
<reference evidence="2 3" key="1">
    <citation type="submission" date="2020-05" db="EMBL/GenBank/DDBJ databases">
        <title>Azospirillum oleiclasticum sp. nov, a nitrogen-fixing and heavy crude oil-emulsifying bacterium isolated from the crude oil of Yumen Oilfield.</title>
        <authorList>
            <person name="Wu D."/>
            <person name="Cai M."/>
            <person name="Zhang X."/>
        </authorList>
    </citation>
    <scope>NUCLEOTIDE SEQUENCE [LARGE SCALE GENOMIC DNA]</scope>
    <source>
        <strain evidence="2 3">ROY-1-1-2</strain>
    </source>
</reference>
<evidence type="ECO:0000313" key="3">
    <source>
        <dbReference type="Proteomes" id="UP000584642"/>
    </source>
</evidence>
<accession>A0ABX2TJR0</accession>
<keyword evidence="1" id="KW-1133">Transmembrane helix</keyword>
<protein>
    <submittedName>
        <fullName evidence="2">Uncharacterized protein</fullName>
    </submittedName>
</protein>
<proteinExistence type="predicted"/>
<sequence length="69" mass="7185">MADRPTAQKGTGGSGGASCNLTDYVVPARRLRLPHPPANDNRVPLRRKIVRAAIIGALLAASVAVLVTL</sequence>
<organism evidence="2 3">
    <name type="scientific">Azospirillum oleiclasticum</name>
    <dbReference type="NCBI Taxonomy" id="2735135"/>
    <lineage>
        <taxon>Bacteria</taxon>
        <taxon>Pseudomonadati</taxon>
        <taxon>Pseudomonadota</taxon>
        <taxon>Alphaproteobacteria</taxon>
        <taxon>Rhodospirillales</taxon>
        <taxon>Azospirillaceae</taxon>
        <taxon>Azospirillum</taxon>
    </lineage>
</organism>
<gene>
    <name evidence="2" type="ORF">HND93_33190</name>
</gene>
<dbReference type="EMBL" id="JABFDB010000041">
    <property type="protein sequence ID" value="NYZ24585.1"/>
    <property type="molecule type" value="Genomic_DNA"/>
</dbReference>
<keyword evidence="1" id="KW-0812">Transmembrane</keyword>
<evidence type="ECO:0000313" key="2">
    <source>
        <dbReference type="EMBL" id="NYZ24585.1"/>
    </source>
</evidence>
<comment type="caution">
    <text evidence="2">The sequence shown here is derived from an EMBL/GenBank/DDBJ whole genome shotgun (WGS) entry which is preliminary data.</text>
</comment>
<keyword evidence="1" id="KW-0472">Membrane</keyword>
<name>A0ABX2TJR0_9PROT</name>